<protein>
    <submittedName>
        <fullName evidence="1">Uncharacterized protein</fullName>
    </submittedName>
</protein>
<comment type="caution">
    <text evidence="1">The sequence shown here is derived from an EMBL/GenBank/DDBJ whole genome shotgun (WGS) entry which is preliminary data.</text>
</comment>
<accession>A0ACB9KJ22</accession>
<keyword evidence="2" id="KW-1185">Reference proteome</keyword>
<reference evidence="1 2" key="1">
    <citation type="journal article" date="2022" name="DNA Res.">
        <title>Chromosomal-level genome assembly of the orchid tree Bauhinia variegata (Leguminosae; Cercidoideae) supports the allotetraploid origin hypothesis of Bauhinia.</title>
        <authorList>
            <person name="Zhong Y."/>
            <person name="Chen Y."/>
            <person name="Zheng D."/>
            <person name="Pang J."/>
            <person name="Liu Y."/>
            <person name="Luo S."/>
            <person name="Meng S."/>
            <person name="Qian L."/>
            <person name="Wei D."/>
            <person name="Dai S."/>
            <person name="Zhou R."/>
        </authorList>
    </citation>
    <scope>NUCLEOTIDE SEQUENCE [LARGE SCALE GENOMIC DNA]</scope>
    <source>
        <strain evidence="1">BV-YZ2020</strain>
    </source>
</reference>
<evidence type="ECO:0000313" key="1">
    <source>
        <dbReference type="EMBL" id="KAI4297203.1"/>
    </source>
</evidence>
<organism evidence="1 2">
    <name type="scientific">Bauhinia variegata</name>
    <name type="common">Purple orchid tree</name>
    <name type="synonym">Phanera variegata</name>
    <dbReference type="NCBI Taxonomy" id="167791"/>
    <lineage>
        <taxon>Eukaryota</taxon>
        <taxon>Viridiplantae</taxon>
        <taxon>Streptophyta</taxon>
        <taxon>Embryophyta</taxon>
        <taxon>Tracheophyta</taxon>
        <taxon>Spermatophyta</taxon>
        <taxon>Magnoliopsida</taxon>
        <taxon>eudicotyledons</taxon>
        <taxon>Gunneridae</taxon>
        <taxon>Pentapetalae</taxon>
        <taxon>rosids</taxon>
        <taxon>fabids</taxon>
        <taxon>Fabales</taxon>
        <taxon>Fabaceae</taxon>
        <taxon>Cercidoideae</taxon>
        <taxon>Cercideae</taxon>
        <taxon>Bauhiniinae</taxon>
        <taxon>Bauhinia</taxon>
    </lineage>
</organism>
<gene>
    <name evidence="1" type="ORF">L6164_037098</name>
</gene>
<dbReference type="Proteomes" id="UP000828941">
    <property type="component" value="Chromosome 14"/>
</dbReference>
<proteinExistence type="predicted"/>
<dbReference type="EMBL" id="CM039439">
    <property type="protein sequence ID" value="KAI4297203.1"/>
    <property type="molecule type" value="Genomic_DNA"/>
</dbReference>
<evidence type="ECO:0000313" key="2">
    <source>
        <dbReference type="Proteomes" id="UP000828941"/>
    </source>
</evidence>
<sequence length="86" mass="9574">MKFYQGTKADWSYDVQTNNYELVGYGLDIHNPGDWHASSSHAYVDVDMVDVDAKRNQSEVPTPASEPSRDEPSSAQNTCRSRCCSG</sequence>
<name>A0ACB9KJ22_BAUVA</name>